<feature type="coiled-coil region" evidence="11">
    <location>
        <begin position="476"/>
        <end position="581"/>
    </location>
</feature>
<feature type="compositionally biased region" description="Polar residues" evidence="12">
    <location>
        <begin position="21"/>
        <end position="88"/>
    </location>
</feature>
<dbReference type="OrthoDB" id="7459479at2759"/>
<dbReference type="GO" id="GO:0051301">
    <property type="term" value="P:cell division"/>
    <property type="evidence" value="ECO:0007669"/>
    <property type="project" value="UniProtKB-UniRule"/>
</dbReference>
<comment type="subunit">
    <text evidence="10">Component of the NDC80 complex.</text>
</comment>
<comment type="function">
    <text evidence="10">Acts as a component of the essential kinetochore-associated NDC80 complex, which is required for chromosome segregation and spindle checkpoint activity.</text>
</comment>
<dbReference type="STRING" id="361077.A0A152A4N3"/>
<dbReference type="PANTHER" id="PTHR10643">
    <property type="entry name" value="KINETOCHORE PROTEIN NDC80"/>
    <property type="match status" value="1"/>
</dbReference>
<sequence length="620" mass="72277">MNNRPLSQINPNLPPRVSITGRKSISQPNNNRQSMGTSLFGNSIGTSNNGSIRNTINPVQSRVSTAVGNNKPGTGRSISLSIKPPTTKTETRPINDKNFQQQCILKLTHYLANEKRPYPSQISKKSLLSPSAKEFFSIVEFLAIQYDPNFKMSAKPDEDIVNFFKQVRYPFNISKSALSAVGSPHTWPVLLAALVWLVEILEMSEAESELDPNWEQLSGDVLDQDLEERCFYSQYVIKSYETYLSGDDLAMVESQLEMRFDEKENRLTDYIDASEQRQKQLKEESDQLNRYLQEPDLQELQKKKEMINEDLNKFSKLINELELHKLQYEKRIAARQQELENRELEHQNLIEKKKQLEGIILDQQSKLVDGKKMDRDRTQLKDDISKVQTEKSRTEKQKSSLITGIQTSISAIEDQIQQYNEVCRRIQPVFDEAKLKKSDYQIDFHCLQDTERIHFSDRKPISKNFKSLMDGFTVKNQQLQEEMTRQAVELKKILEQITDKTQQAKIIEQRLNTLELNLQREKEKHAKELQQLEKKVETLQKTNRKLKEDTKSYLENSHRSLDSYQEEYDQIQSQLSKQHEIIKNQMIQNVEKILSHQAYVQDIISSLHETIKVPDFNLYK</sequence>
<dbReference type="InterPro" id="IPR005550">
    <property type="entry name" value="Kinetochore_Ndc80"/>
</dbReference>
<evidence type="ECO:0000256" key="6">
    <source>
        <dbReference type="ARBA" id="ARBA00023054"/>
    </source>
</evidence>
<feature type="region of interest" description="Disordered" evidence="12">
    <location>
        <begin position="1"/>
        <end position="95"/>
    </location>
</feature>
<accession>A0A152A4N3</accession>
<evidence type="ECO:0000256" key="7">
    <source>
        <dbReference type="ARBA" id="ARBA00023242"/>
    </source>
</evidence>
<keyword evidence="9 10" id="KW-0137">Centromere</keyword>
<evidence type="ECO:0000256" key="10">
    <source>
        <dbReference type="RuleBase" id="RU368072"/>
    </source>
</evidence>
<evidence type="ECO:0000313" key="14">
    <source>
        <dbReference type="EMBL" id="KYR01196.1"/>
    </source>
</evidence>
<dbReference type="Proteomes" id="UP000076078">
    <property type="component" value="Unassembled WGS sequence"/>
</dbReference>
<protein>
    <recommendedName>
        <fullName evidence="10">Kinetochore protein NDC80</fullName>
    </recommendedName>
</protein>
<comment type="caution">
    <text evidence="14">The sequence shown here is derived from an EMBL/GenBank/DDBJ whole genome shotgun (WGS) entry which is preliminary data.</text>
</comment>
<comment type="similarity">
    <text evidence="1 10">Belongs to the NDC80/HEC1 family.</text>
</comment>
<evidence type="ECO:0000259" key="13">
    <source>
        <dbReference type="Pfam" id="PF03801"/>
    </source>
</evidence>
<comment type="subcellular location">
    <subcellularLocation>
        <location evidence="10">Chromosome</location>
        <location evidence="10">Centromere</location>
        <location evidence="10">Kinetochore</location>
    </subcellularLocation>
    <subcellularLocation>
        <location evidence="10">Nucleus</location>
    </subcellularLocation>
</comment>
<dbReference type="GO" id="GO:0031262">
    <property type="term" value="C:Ndc80 complex"/>
    <property type="evidence" value="ECO:0007669"/>
    <property type="project" value="UniProtKB-UniRule"/>
</dbReference>
<dbReference type="Pfam" id="PF03801">
    <property type="entry name" value="Ndc80_HEC"/>
    <property type="match status" value="1"/>
</dbReference>
<keyword evidence="5 10" id="KW-0995">Kinetochore</keyword>
<evidence type="ECO:0000256" key="8">
    <source>
        <dbReference type="ARBA" id="ARBA00023306"/>
    </source>
</evidence>
<evidence type="ECO:0000256" key="2">
    <source>
        <dbReference type="ARBA" id="ARBA00022454"/>
    </source>
</evidence>
<feature type="coiled-coil region" evidence="11">
    <location>
        <begin position="271"/>
        <end position="397"/>
    </location>
</feature>
<dbReference type="GO" id="GO:0051315">
    <property type="term" value="P:attachment of mitotic spindle microtubules to kinetochore"/>
    <property type="evidence" value="ECO:0007669"/>
    <property type="project" value="UniProtKB-UniRule"/>
</dbReference>
<evidence type="ECO:0000313" key="15">
    <source>
        <dbReference type="Proteomes" id="UP000076078"/>
    </source>
</evidence>
<dbReference type="Gene3D" id="1.10.418.30">
    <property type="entry name" value="Ncd80 complex, Ncd80 subunit"/>
    <property type="match status" value="1"/>
</dbReference>
<evidence type="ECO:0000256" key="3">
    <source>
        <dbReference type="ARBA" id="ARBA00022618"/>
    </source>
</evidence>
<keyword evidence="15" id="KW-1185">Reference proteome</keyword>
<keyword evidence="7 10" id="KW-0539">Nucleus</keyword>
<dbReference type="PANTHER" id="PTHR10643:SF2">
    <property type="entry name" value="KINETOCHORE PROTEIN NDC80 HOMOLOG"/>
    <property type="match status" value="1"/>
</dbReference>
<keyword evidence="4 10" id="KW-0498">Mitosis</keyword>
<evidence type="ECO:0000256" key="4">
    <source>
        <dbReference type="ARBA" id="ARBA00022776"/>
    </source>
</evidence>
<dbReference type="InParanoid" id="A0A152A4N3"/>
<evidence type="ECO:0000256" key="1">
    <source>
        <dbReference type="ARBA" id="ARBA00007050"/>
    </source>
</evidence>
<dbReference type="AlphaFoldDB" id="A0A152A4N3"/>
<keyword evidence="8 10" id="KW-0131">Cell cycle</keyword>
<reference evidence="14 15" key="1">
    <citation type="submission" date="2015-12" db="EMBL/GenBank/DDBJ databases">
        <title>Dictyostelia acquired genes for synthesis and detection of signals that induce cell-type specialization by lateral gene transfer from prokaryotes.</title>
        <authorList>
            <person name="Gloeckner G."/>
            <person name="Schaap P."/>
        </authorList>
    </citation>
    <scope>NUCLEOTIDE SEQUENCE [LARGE SCALE GENOMIC DNA]</scope>
    <source>
        <strain evidence="14 15">TK</strain>
    </source>
</reference>
<organism evidence="14 15">
    <name type="scientific">Tieghemostelium lacteum</name>
    <name type="common">Slime mold</name>
    <name type="synonym">Dictyostelium lacteum</name>
    <dbReference type="NCBI Taxonomy" id="361077"/>
    <lineage>
        <taxon>Eukaryota</taxon>
        <taxon>Amoebozoa</taxon>
        <taxon>Evosea</taxon>
        <taxon>Eumycetozoa</taxon>
        <taxon>Dictyostelia</taxon>
        <taxon>Dictyosteliales</taxon>
        <taxon>Raperosteliaceae</taxon>
        <taxon>Tieghemostelium</taxon>
    </lineage>
</organism>
<dbReference type="InterPro" id="IPR038273">
    <property type="entry name" value="Ndc80_sf"/>
</dbReference>
<name>A0A152A4N3_TIELA</name>
<keyword evidence="3 10" id="KW-0132">Cell division</keyword>
<keyword evidence="2 10" id="KW-0158">Chromosome</keyword>
<keyword evidence="6 11" id="KW-0175">Coiled coil</keyword>
<gene>
    <name evidence="14" type="ORF">DLAC_02313</name>
</gene>
<feature type="domain" description="Kinetochore protein Ndc80 CH" evidence="13">
    <location>
        <begin position="76"/>
        <end position="205"/>
    </location>
</feature>
<feature type="compositionally biased region" description="Polar residues" evidence="12">
    <location>
        <begin position="1"/>
        <end position="11"/>
    </location>
</feature>
<evidence type="ECO:0000256" key="11">
    <source>
        <dbReference type="SAM" id="Coils"/>
    </source>
</evidence>
<evidence type="ECO:0000256" key="9">
    <source>
        <dbReference type="ARBA" id="ARBA00023328"/>
    </source>
</evidence>
<dbReference type="GO" id="GO:0005634">
    <property type="term" value="C:nucleus"/>
    <property type="evidence" value="ECO:0007669"/>
    <property type="project" value="UniProtKB-SubCell"/>
</dbReference>
<proteinExistence type="inferred from homology"/>
<dbReference type="FunCoup" id="A0A152A4N3">
    <property type="interactions" value="1"/>
</dbReference>
<evidence type="ECO:0000256" key="12">
    <source>
        <dbReference type="SAM" id="MobiDB-lite"/>
    </source>
</evidence>
<dbReference type="InterPro" id="IPR055260">
    <property type="entry name" value="Ndc80_CH"/>
</dbReference>
<dbReference type="OMA" id="PSHKFQK"/>
<evidence type="ECO:0000256" key="5">
    <source>
        <dbReference type="ARBA" id="ARBA00022838"/>
    </source>
</evidence>
<dbReference type="EMBL" id="LODT01000011">
    <property type="protein sequence ID" value="KYR01196.1"/>
    <property type="molecule type" value="Genomic_DNA"/>
</dbReference>